<feature type="region of interest" description="Disordered" evidence="1">
    <location>
        <begin position="92"/>
        <end position="115"/>
    </location>
</feature>
<protein>
    <submittedName>
        <fullName evidence="2">Uncharacterized protein</fullName>
    </submittedName>
</protein>
<accession>A0A4R5XD73</accession>
<organism evidence="2 3">
    <name type="scientific">Rickenella mellea</name>
    <dbReference type="NCBI Taxonomy" id="50990"/>
    <lineage>
        <taxon>Eukaryota</taxon>
        <taxon>Fungi</taxon>
        <taxon>Dikarya</taxon>
        <taxon>Basidiomycota</taxon>
        <taxon>Agaricomycotina</taxon>
        <taxon>Agaricomycetes</taxon>
        <taxon>Hymenochaetales</taxon>
        <taxon>Rickenellaceae</taxon>
        <taxon>Rickenella</taxon>
    </lineage>
</organism>
<evidence type="ECO:0000313" key="2">
    <source>
        <dbReference type="EMBL" id="TDL13260.1"/>
    </source>
</evidence>
<feature type="non-terminal residue" evidence="2">
    <location>
        <position position="431"/>
    </location>
</feature>
<evidence type="ECO:0000256" key="1">
    <source>
        <dbReference type="SAM" id="MobiDB-lite"/>
    </source>
</evidence>
<keyword evidence="3" id="KW-1185">Reference proteome</keyword>
<dbReference type="EMBL" id="ML170787">
    <property type="protein sequence ID" value="TDL13260.1"/>
    <property type="molecule type" value="Genomic_DNA"/>
</dbReference>
<name>A0A4R5XD73_9AGAM</name>
<proteinExistence type="predicted"/>
<dbReference type="Proteomes" id="UP000294933">
    <property type="component" value="Unassembled WGS sequence"/>
</dbReference>
<gene>
    <name evidence="2" type="ORF">BD410DRAFT_810704</name>
</gene>
<dbReference type="VEuPathDB" id="FungiDB:BD410DRAFT_810704"/>
<feature type="compositionally biased region" description="Basic and acidic residues" evidence="1">
    <location>
        <begin position="92"/>
        <end position="113"/>
    </location>
</feature>
<feature type="region of interest" description="Disordered" evidence="1">
    <location>
        <begin position="143"/>
        <end position="209"/>
    </location>
</feature>
<sequence length="431" mass="47638">MSTPSPAKSKDVRLVFEGLVSAGRTLTSAENSTAEEKIMFAMTMSGFLKQIDRILPGLRDRSGLTKSLEDVKRWRTQVASVNMELDVHEARDDISVPAREPPRAEEVSEERASGEVPAIPQVADVACNATVFENIQRILAKVPRPGQDDEHPEEGNGNSNAEDELIKPPLQAGQKRGRESLPPSSVDSDEDRDDMPKGKVAKLQSTGMMRAVRNIPRKQKPSPGTPVWKEKEDILPGHSAMFPDGTRLYAHLTKKTEDGSPLLMHYVKSGVAYCERCKVMDADCLIIRTDDAVSAVSACWLCFNDKKRCSLVKKINNARESEEPAVIAVLSTITRQTDAGASGTGGSKAKPLRRQFCTLVDSEDEMSSTFDDELELLEEEEWSAKEKLDRAAAAILDAENVSRKARYVQDNAIQEYVKMSENMKTTFLARV</sequence>
<dbReference type="AlphaFoldDB" id="A0A4R5XD73"/>
<evidence type="ECO:0000313" key="3">
    <source>
        <dbReference type="Proteomes" id="UP000294933"/>
    </source>
</evidence>
<reference evidence="2 3" key="1">
    <citation type="submission" date="2018-06" db="EMBL/GenBank/DDBJ databases">
        <title>A transcriptomic atlas of mushroom development highlights an independent origin of complex multicellularity.</title>
        <authorList>
            <consortium name="DOE Joint Genome Institute"/>
            <person name="Krizsan K."/>
            <person name="Almasi E."/>
            <person name="Merenyi Z."/>
            <person name="Sahu N."/>
            <person name="Viragh M."/>
            <person name="Koszo T."/>
            <person name="Mondo S."/>
            <person name="Kiss B."/>
            <person name="Balint B."/>
            <person name="Kues U."/>
            <person name="Barry K."/>
            <person name="Hegedus J.C."/>
            <person name="Henrissat B."/>
            <person name="Johnson J."/>
            <person name="Lipzen A."/>
            <person name="Ohm R."/>
            <person name="Nagy I."/>
            <person name="Pangilinan J."/>
            <person name="Yan J."/>
            <person name="Xiong Y."/>
            <person name="Grigoriev I.V."/>
            <person name="Hibbett D.S."/>
            <person name="Nagy L.G."/>
        </authorList>
    </citation>
    <scope>NUCLEOTIDE SEQUENCE [LARGE SCALE GENOMIC DNA]</scope>
    <source>
        <strain evidence="2 3">SZMC22713</strain>
    </source>
</reference>